<dbReference type="AlphaFoldDB" id="A0A7S1MEQ2"/>
<dbReference type="Pfam" id="PF04237">
    <property type="entry name" value="YjbR"/>
    <property type="match status" value="1"/>
</dbReference>
<dbReference type="Gene3D" id="3.90.1150.30">
    <property type="match status" value="1"/>
</dbReference>
<protein>
    <recommendedName>
        <fullName evidence="3">MmcQ/YjbR family DNA-binding protein</fullName>
    </recommendedName>
</protein>
<organism evidence="2">
    <name type="scientific">Neobodo designis</name>
    <name type="common">Flagellated protozoan</name>
    <name type="synonym">Bodo designis</name>
    <dbReference type="NCBI Taxonomy" id="312471"/>
    <lineage>
        <taxon>Eukaryota</taxon>
        <taxon>Discoba</taxon>
        <taxon>Euglenozoa</taxon>
        <taxon>Kinetoplastea</taxon>
        <taxon>Metakinetoplastina</taxon>
        <taxon>Neobodonida</taxon>
        <taxon>Neobodo</taxon>
    </lineage>
</organism>
<feature type="region of interest" description="Disordered" evidence="1">
    <location>
        <begin position="111"/>
        <end position="174"/>
    </location>
</feature>
<evidence type="ECO:0008006" key="3">
    <source>
        <dbReference type="Google" id="ProtNLM"/>
    </source>
</evidence>
<proteinExistence type="predicted"/>
<gene>
    <name evidence="2" type="ORF">NDES1114_LOCUS21618</name>
</gene>
<dbReference type="InterPro" id="IPR038056">
    <property type="entry name" value="YjbR-like_sf"/>
</dbReference>
<accession>A0A7S1MEQ2</accession>
<dbReference type="EMBL" id="HBGF01032345">
    <property type="protein sequence ID" value="CAD9129404.1"/>
    <property type="molecule type" value="Transcribed_RNA"/>
</dbReference>
<evidence type="ECO:0000256" key="1">
    <source>
        <dbReference type="SAM" id="MobiDB-lite"/>
    </source>
</evidence>
<feature type="compositionally biased region" description="Low complexity" evidence="1">
    <location>
        <begin position="130"/>
        <end position="168"/>
    </location>
</feature>
<sequence>MPTRTAMIKAALALPYVSHMAAWGNHDAFKVHPGRYFAYMGKADNKPDAPGLSVKLPESGEAALKAKQVERMKISYMTGWYSVPHAKIEDLPLATLKAWLRESHAFMVAKPPGKCGSSDTPHKRTKDSIAAAQAPKKAAANKKAAATKATKKAAATKTTKQATRASTKTAKKKK</sequence>
<dbReference type="InterPro" id="IPR058532">
    <property type="entry name" value="YjbR/MT2646/Rv2570-like"/>
</dbReference>
<dbReference type="SUPFAM" id="SSF142906">
    <property type="entry name" value="YjbR-like"/>
    <property type="match status" value="1"/>
</dbReference>
<evidence type="ECO:0000313" key="2">
    <source>
        <dbReference type="EMBL" id="CAD9129404.1"/>
    </source>
</evidence>
<name>A0A7S1MEQ2_NEODS</name>
<reference evidence="2" key="1">
    <citation type="submission" date="2021-01" db="EMBL/GenBank/DDBJ databases">
        <authorList>
            <person name="Corre E."/>
            <person name="Pelletier E."/>
            <person name="Niang G."/>
            <person name="Scheremetjew M."/>
            <person name="Finn R."/>
            <person name="Kale V."/>
            <person name="Holt S."/>
            <person name="Cochrane G."/>
            <person name="Meng A."/>
            <person name="Brown T."/>
            <person name="Cohen L."/>
        </authorList>
    </citation>
    <scope>NUCLEOTIDE SEQUENCE</scope>
    <source>
        <strain evidence="2">CCAP 1951/1</strain>
    </source>
</reference>